<proteinExistence type="predicted"/>
<evidence type="ECO:0000256" key="1">
    <source>
        <dbReference type="SAM" id="MobiDB-lite"/>
    </source>
</evidence>
<feature type="region of interest" description="Disordered" evidence="1">
    <location>
        <begin position="508"/>
        <end position="533"/>
    </location>
</feature>
<evidence type="ECO:0000313" key="2">
    <source>
        <dbReference type="Proteomes" id="UP000036681"/>
    </source>
</evidence>
<protein>
    <submittedName>
        <fullName evidence="3">Uncharacterized protein</fullName>
    </submittedName>
</protein>
<reference evidence="3" key="1">
    <citation type="submission" date="2023-03" db="UniProtKB">
        <authorList>
            <consortium name="WormBaseParasite"/>
        </authorList>
    </citation>
    <scope>IDENTIFICATION</scope>
</reference>
<organism evidence="2 3">
    <name type="scientific">Ascaris lumbricoides</name>
    <name type="common">Giant roundworm</name>
    <dbReference type="NCBI Taxonomy" id="6252"/>
    <lineage>
        <taxon>Eukaryota</taxon>
        <taxon>Metazoa</taxon>
        <taxon>Ecdysozoa</taxon>
        <taxon>Nematoda</taxon>
        <taxon>Chromadorea</taxon>
        <taxon>Rhabditida</taxon>
        <taxon>Spirurina</taxon>
        <taxon>Ascaridomorpha</taxon>
        <taxon>Ascaridoidea</taxon>
        <taxon>Ascarididae</taxon>
        <taxon>Ascaris</taxon>
    </lineage>
</organism>
<dbReference type="Proteomes" id="UP000036681">
    <property type="component" value="Unplaced"/>
</dbReference>
<dbReference type="AlphaFoldDB" id="A0A9J2PRD0"/>
<name>A0A9J2PRD0_ASCLU</name>
<sequence>MSGNDGASSSIEWYDSPKFVPDNVNTLRSKLAQVKRLESEQKFNADFDKWFAIGNEGNDVCLSSRRADETANDDIDVTPPVLRIRYGALRPHSSRASSYTPARFSNNDSDVDEASGLTDLLKEAKNTIRRLIEKKRHTSSGSSSPRMRSPNGAQIKAIACVVKGEDVAHESNLPKEEPRVNEIEVKVVGKGSCSSGGRLKSDALDPCTSSHIDTSVGGGVSRMFIHFGKGDQEPSPIISVASRKRKRFLDFCNPFIKGEYKLSRKNLPKVMMRKGDDMEVSTSSDEDIGPLESTPLSSHRVSIVREHIEGTPVSSSPLAEWAFLSFLSRKNLPKVMMRKGDDMEVSTSSDEDIGPVESTPLSSHRVSIVREHIEGTPVSSCTLWLPKKYIVLFRGSGEGTAYDSMDDEAVNVLLSQMPIEPHLHPPKTKCPDSTDARPLPDNIVNTQSFQKDSCATSKPKICVTKKICASRKIHNERTPLRRWRTSDASPQGDMKTGGWSRRMTAIAGGSDARREKANEEGGEAMPRSASFEPEKCDSFWDDDEFEGVDFNAIDAVQYGNDQVDLANIDLADQIDLVRASSQKSATRFGMTTSLKGSTSVLLTPFSS</sequence>
<keyword evidence="2" id="KW-1185">Reference proteome</keyword>
<dbReference type="WBParaSite" id="ALUE_0001207601-mRNA-1">
    <property type="protein sequence ID" value="ALUE_0001207601-mRNA-1"/>
    <property type="gene ID" value="ALUE_0001207601"/>
</dbReference>
<evidence type="ECO:0000313" key="3">
    <source>
        <dbReference type="WBParaSite" id="ALUE_0001207601-mRNA-1"/>
    </source>
</evidence>
<accession>A0A9J2PRD0</accession>